<keyword evidence="1" id="KW-0261">Viral envelope protein</keyword>
<keyword evidence="1" id="KW-0946">Virion</keyword>
<organism evidence="1">
    <name type="scientific">Human immunodeficiency virus type 1</name>
    <name type="common">HIV-1</name>
    <dbReference type="NCBI Taxonomy" id="11676"/>
    <lineage>
        <taxon>Viruses</taxon>
        <taxon>Riboviria</taxon>
        <taxon>Pararnavirae</taxon>
        <taxon>Artverviricota</taxon>
        <taxon>Revtraviricetes</taxon>
        <taxon>Ortervirales</taxon>
        <taxon>Retroviridae</taxon>
        <taxon>Orthoretrovirinae</taxon>
        <taxon>Lentivirus</taxon>
        <taxon>Lentivirus humimdef1</taxon>
    </lineage>
</organism>
<dbReference type="GO" id="GO:0019031">
    <property type="term" value="C:viral envelope"/>
    <property type="evidence" value="ECO:0007669"/>
    <property type="project" value="UniProtKB-KW"/>
</dbReference>
<dbReference type="EMBL" id="L16596">
    <property type="protein sequence ID" value="AAA75228.1"/>
    <property type="molecule type" value="Genomic_DNA"/>
</dbReference>
<reference evidence="1" key="1">
    <citation type="journal article" date="1992" name="Rev. Argent. Microbiol.">
        <title>Molecular analysis of the principal neutralization epitope (V3 loop) of human immunodeficiency virus type 1 in Argentina.</title>
        <authorList>
            <person name="Gomez Carrillo M."/>
            <person name="Piccardo C."/>
            <person name="Libonatti O."/>
        </authorList>
    </citation>
    <scope>NUCLEOTIDE SEQUENCE</scope>
</reference>
<sequence length="37" mass="3923">CTSPNNPTSNTIRIQRGPWRASVTTPGVVGIMSLAHC</sequence>
<organismHost>
    <name type="scientific">Homo sapiens</name>
    <name type="common">Human</name>
    <dbReference type="NCBI Taxonomy" id="9606"/>
</organismHost>
<proteinExistence type="predicted"/>
<name>Q77163_HV1</name>
<feature type="non-terminal residue" evidence="1">
    <location>
        <position position="1"/>
    </location>
</feature>
<protein>
    <submittedName>
        <fullName evidence="1">Envelope protein</fullName>
    </submittedName>
</protein>
<accession>Q77163</accession>
<evidence type="ECO:0000313" key="1">
    <source>
        <dbReference type="EMBL" id="AAA75228.1"/>
    </source>
</evidence>
<gene>
    <name evidence="1" type="primary">env</name>
</gene>
<feature type="non-terminal residue" evidence="1">
    <location>
        <position position="37"/>
    </location>
</feature>